<evidence type="ECO:0000313" key="1">
    <source>
        <dbReference type="EMBL" id="KAJ6328688.1"/>
    </source>
</evidence>
<keyword evidence="2" id="KW-1185">Reference proteome</keyword>
<dbReference type="Proteomes" id="UP001141253">
    <property type="component" value="Chromosome 14"/>
</dbReference>
<name>A0ABQ9A850_9ROSI</name>
<organism evidence="1 2">
    <name type="scientific">Salix suchowensis</name>
    <dbReference type="NCBI Taxonomy" id="1278906"/>
    <lineage>
        <taxon>Eukaryota</taxon>
        <taxon>Viridiplantae</taxon>
        <taxon>Streptophyta</taxon>
        <taxon>Embryophyta</taxon>
        <taxon>Tracheophyta</taxon>
        <taxon>Spermatophyta</taxon>
        <taxon>Magnoliopsida</taxon>
        <taxon>eudicotyledons</taxon>
        <taxon>Gunneridae</taxon>
        <taxon>Pentapetalae</taxon>
        <taxon>rosids</taxon>
        <taxon>fabids</taxon>
        <taxon>Malpighiales</taxon>
        <taxon>Salicaceae</taxon>
        <taxon>Saliceae</taxon>
        <taxon>Salix</taxon>
    </lineage>
</organism>
<protein>
    <submittedName>
        <fullName evidence="1">Uncharacterized protein</fullName>
    </submittedName>
</protein>
<evidence type="ECO:0000313" key="2">
    <source>
        <dbReference type="Proteomes" id="UP001141253"/>
    </source>
</evidence>
<gene>
    <name evidence="1" type="ORF">OIU77_010385</name>
</gene>
<reference evidence="1" key="1">
    <citation type="submission" date="2022-10" db="EMBL/GenBank/DDBJ databases">
        <authorList>
            <person name="Hyden B.L."/>
            <person name="Feng K."/>
            <person name="Yates T."/>
            <person name="Jawdy S."/>
            <person name="Smart L.B."/>
            <person name="Muchero W."/>
        </authorList>
    </citation>
    <scope>NUCLEOTIDE SEQUENCE</scope>
    <source>
        <tissue evidence="1">Shoot tip</tissue>
    </source>
</reference>
<accession>A0ABQ9A850</accession>
<sequence>MQHLWWSRAWLWKQREVKMDRLAKGPRHALVSKTEEKPRGRAKEADVIFVDHKLHQDSYVGNKWFWFEEVC</sequence>
<comment type="caution">
    <text evidence="1">The sequence shown here is derived from an EMBL/GenBank/DDBJ whole genome shotgun (WGS) entry which is preliminary data.</text>
</comment>
<dbReference type="EMBL" id="JAPFFI010000022">
    <property type="protein sequence ID" value="KAJ6328688.1"/>
    <property type="molecule type" value="Genomic_DNA"/>
</dbReference>
<proteinExistence type="predicted"/>
<reference evidence="1" key="2">
    <citation type="journal article" date="2023" name="Int. J. Mol. Sci.">
        <title>De Novo Assembly and Annotation of 11 Diverse Shrub Willow (Salix) Genomes Reveals Novel Gene Organization in Sex-Linked Regions.</title>
        <authorList>
            <person name="Hyden B."/>
            <person name="Feng K."/>
            <person name="Yates T.B."/>
            <person name="Jawdy S."/>
            <person name="Cereghino C."/>
            <person name="Smart L.B."/>
            <person name="Muchero W."/>
        </authorList>
    </citation>
    <scope>NUCLEOTIDE SEQUENCE</scope>
    <source>
        <tissue evidence="1">Shoot tip</tissue>
    </source>
</reference>